<protein>
    <submittedName>
        <fullName evidence="1">Uncharacterized protein</fullName>
    </submittedName>
</protein>
<dbReference type="AlphaFoldDB" id="A0A7S2BQS9"/>
<accession>A0A7S2BQS9</accession>
<dbReference type="SUPFAM" id="SSF51905">
    <property type="entry name" value="FAD/NAD(P)-binding domain"/>
    <property type="match status" value="1"/>
</dbReference>
<dbReference type="Gene3D" id="3.50.50.60">
    <property type="entry name" value="FAD/NAD(P)-binding domain"/>
    <property type="match status" value="1"/>
</dbReference>
<reference evidence="1" key="1">
    <citation type="submission" date="2021-01" db="EMBL/GenBank/DDBJ databases">
        <authorList>
            <person name="Corre E."/>
            <person name="Pelletier E."/>
            <person name="Niang G."/>
            <person name="Scheremetjew M."/>
            <person name="Finn R."/>
            <person name="Kale V."/>
            <person name="Holt S."/>
            <person name="Cochrane G."/>
            <person name="Meng A."/>
            <person name="Brown T."/>
            <person name="Cohen L."/>
        </authorList>
    </citation>
    <scope>NUCLEOTIDE SEQUENCE</scope>
    <source>
        <strain evidence="1">CCMP2222</strain>
    </source>
</reference>
<evidence type="ECO:0000313" key="1">
    <source>
        <dbReference type="EMBL" id="CAD9404133.1"/>
    </source>
</evidence>
<proteinExistence type="predicted"/>
<organism evidence="1">
    <name type="scientific">Alexandrium andersonii</name>
    <dbReference type="NCBI Taxonomy" id="327968"/>
    <lineage>
        <taxon>Eukaryota</taxon>
        <taxon>Sar</taxon>
        <taxon>Alveolata</taxon>
        <taxon>Dinophyceae</taxon>
        <taxon>Gonyaulacales</taxon>
        <taxon>Pyrocystaceae</taxon>
        <taxon>Alexandrium</taxon>
    </lineage>
</organism>
<dbReference type="InterPro" id="IPR036188">
    <property type="entry name" value="FAD/NAD-bd_sf"/>
</dbReference>
<name>A0A7S2BQS9_9DINO</name>
<dbReference type="EMBL" id="HBGQ01025727">
    <property type="protein sequence ID" value="CAD9404133.1"/>
    <property type="molecule type" value="Transcribed_RNA"/>
</dbReference>
<sequence length="634" mass="71768">MSTALVLPENIPHSGIFLPMKEQQGHLKGQNFSDTDRTVTVILEGGEEALQLGCKTSTTTAELQDILASMFQRYPTDIILKYKKGAYQTILKARDEVPSYVTVVGIKTFGRKVKQLDHPIFVLGAGLGAIQAMIDMQLRGRKDIICMEAHADFGGHSWIRAANKFTKLQTERGTYHVNYCQAWEPVPFKVNDLDYKTWPSRDALLHMMRENAREHGLYQYTLFNNQVEKLTPKNGAYAVQYVPTDELWKYKEDGDGGMMMVGFVSAWPGFLHLPNMVEFPGEDEFGGYMEYSSFDKVDYDLCVDRVCALYGHGAFTIENVRTLVEHRCKKCYVICRARNLSGTKMASWLVGSQPAPVSAAVLLEAFSKMYNLVGFDVWNAHSVHTDAKRSFAQITQKTIFGVTDIYFLAGYYGIMQCIVDEVKRVSHQCIHTKKGKKVNTEVFIKAIGTKPSFKIDKQLGIKEVVGAWVNGDPLRFVNLGSKGVQAKNFGSFSVGPGFAPSVQQCNWFLDYPEDWWLVHDKLPRNKADVWPAYVVAATYGLPMGMALGGNIPGLGAKMGEADGLKARKQWESHPLETYLAECTREWENYIRYFKKHGMIDEDREECPYPYTLETMYELMDKHNKMVSGQPVNFW</sequence>
<gene>
    <name evidence="1" type="ORF">AAND1436_LOCUS12665</name>
</gene>